<dbReference type="PROSITE" id="PS51257">
    <property type="entry name" value="PROKAR_LIPOPROTEIN"/>
    <property type="match status" value="1"/>
</dbReference>
<feature type="chain" id="PRO_5046234021" evidence="1">
    <location>
        <begin position="23"/>
        <end position="403"/>
    </location>
</feature>
<accession>A0ABT7UUY7</accession>
<proteinExistence type="predicted"/>
<sequence length="403" mass="45313">MKRNYWLLAVALPLLLLAGCGAKEPDPGAEAPTPTPAIQIEEPQTQVLRSTDSHGYYTRSAYYDLETMTVKQWDLKLPDGYQMNGGGPVSDGQALYFVLTRQGESASEAMVRMPLEGGAVQILYECGEHEQIEVADTDGGDKYSSRPILLRSGERRCFLVHRWREEDEYSTWLYAWDPASGSCEPVKRLGSHLRFWGEYQGRAVLGDSWETEEDLLQLDAETGELTVLLSGKNTEAARLFLRPPLLIRENFVCAGTMSADNPDGKERVYCLDLKTGAVRQLASSDDGYLLVRMKDIWDGKLRVRGMEGYESGQWYVDCATGQRVESVLTDEGGTPLHIRAQLGEYYLIDVERGCTTDTVWMNEVGEPVYSRVALQELALIAKEDYWAGRPDYRIFEQEGEQAE</sequence>
<keyword evidence="3" id="KW-1185">Reference proteome</keyword>
<dbReference type="RefSeq" id="WP_289600463.1">
    <property type="nucleotide sequence ID" value="NZ_JAUDCL010000026.1"/>
</dbReference>
<evidence type="ECO:0000313" key="2">
    <source>
        <dbReference type="EMBL" id="MDM8202070.1"/>
    </source>
</evidence>
<name>A0ABT7UUY7_9FIRM</name>
<feature type="signal peptide" evidence="1">
    <location>
        <begin position="1"/>
        <end position="22"/>
    </location>
</feature>
<protein>
    <submittedName>
        <fullName evidence="2">Uncharacterized protein</fullName>
    </submittedName>
</protein>
<organism evidence="2 3">
    <name type="scientific">Allofournierella massiliensis</name>
    <dbReference type="NCBI Taxonomy" id="1650663"/>
    <lineage>
        <taxon>Bacteria</taxon>
        <taxon>Bacillati</taxon>
        <taxon>Bacillota</taxon>
        <taxon>Clostridia</taxon>
        <taxon>Eubacteriales</taxon>
        <taxon>Oscillospiraceae</taxon>
        <taxon>Allofournierella</taxon>
    </lineage>
</organism>
<dbReference type="EMBL" id="JAUDCL010000026">
    <property type="protein sequence ID" value="MDM8202070.1"/>
    <property type="molecule type" value="Genomic_DNA"/>
</dbReference>
<evidence type="ECO:0000256" key="1">
    <source>
        <dbReference type="SAM" id="SignalP"/>
    </source>
</evidence>
<evidence type="ECO:0000313" key="3">
    <source>
        <dbReference type="Proteomes" id="UP001529380"/>
    </source>
</evidence>
<comment type="caution">
    <text evidence="2">The sequence shown here is derived from an EMBL/GenBank/DDBJ whole genome shotgun (WGS) entry which is preliminary data.</text>
</comment>
<keyword evidence="1" id="KW-0732">Signal</keyword>
<dbReference type="Proteomes" id="UP001529380">
    <property type="component" value="Unassembled WGS sequence"/>
</dbReference>
<dbReference type="SUPFAM" id="SSF69304">
    <property type="entry name" value="Tricorn protease N-terminal domain"/>
    <property type="match status" value="1"/>
</dbReference>
<reference evidence="2 3" key="1">
    <citation type="submission" date="2023-06" db="EMBL/GenBank/DDBJ databases">
        <title>Identification and characterization of horizontal gene transfer across gut microbiota members of farm animals based on homology search.</title>
        <authorList>
            <person name="Schwarzerova J."/>
            <person name="Nykrynova M."/>
            <person name="Jureckova K."/>
            <person name="Cejkova D."/>
            <person name="Rychlik I."/>
        </authorList>
    </citation>
    <scope>NUCLEOTIDE SEQUENCE [LARGE SCALE GENOMIC DNA]</scope>
    <source>
        <strain evidence="2 3">ET340</strain>
    </source>
</reference>
<gene>
    <name evidence="2" type="ORF">QUW08_12325</name>
</gene>